<dbReference type="OrthoDB" id="358393at2"/>
<feature type="region of interest" description="Disordered" evidence="1">
    <location>
        <begin position="204"/>
        <end position="231"/>
    </location>
</feature>
<name>A0A2P8HKY7_9BACI</name>
<dbReference type="Proteomes" id="UP000242310">
    <property type="component" value="Unassembled WGS sequence"/>
</dbReference>
<accession>A0A2P8HKY7</accession>
<dbReference type="InterPro" id="IPR032358">
    <property type="entry name" value="DUF4867"/>
</dbReference>
<gene>
    <name evidence="2" type="ORF">B0H94_10535</name>
</gene>
<protein>
    <submittedName>
        <fullName evidence="2">Uncharacterized protein DUF4867</fullName>
    </submittedName>
</protein>
<reference evidence="2 3" key="1">
    <citation type="submission" date="2018-03" db="EMBL/GenBank/DDBJ databases">
        <title>Genomic Encyclopedia of Type Strains, Phase III (KMG-III): the genomes of soil and plant-associated and newly described type strains.</title>
        <authorList>
            <person name="Whitman W."/>
        </authorList>
    </citation>
    <scope>NUCLEOTIDE SEQUENCE [LARGE SCALE GENOMIC DNA]</scope>
    <source>
        <strain evidence="2 3">CGMCC 1.07653</strain>
    </source>
</reference>
<evidence type="ECO:0000313" key="2">
    <source>
        <dbReference type="EMBL" id="PSL46885.1"/>
    </source>
</evidence>
<dbReference type="EMBL" id="PYAV01000005">
    <property type="protein sequence ID" value="PSL46885.1"/>
    <property type="molecule type" value="Genomic_DNA"/>
</dbReference>
<dbReference type="Pfam" id="PF16161">
    <property type="entry name" value="DUF4867"/>
    <property type="match status" value="1"/>
</dbReference>
<evidence type="ECO:0000313" key="3">
    <source>
        <dbReference type="Proteomes" id="UP000242310"/>
    </source>
</evidence>
<keyword evidence="3" id="KW-1185">Reference proteome</keyword>
<organism evidence="2 3">
    <name type="scientific">Salsuginibacillus halophilus</name>
    <dbReference type="NCBI Taxonomy" id="517424"/>
    <lineage>
        <taxon>Bacteria</taxon>
        <taxon>Bacillati</taxon>
        <taxon>Bacillota</taxon>
        <taxon>Bacilli</taxon>
        <taxon>Bacillales</taxon>
        <taxon>Bacillaceae</taxon>
        <taxon>Salsuginibacillus</taxon>
    </lineage>
</organism>
<comment type="caution">
    <text evidence="2">The sequence shown here is derived from an EMBL/GenBank/DDBJ whole genome shotgun (WGS) entry which is preliminary data.</text>
</comment>
<sequence length="231" mass="26122">MYDFVQQQNPHLNIRHVHDEAFQTYGVVRETSLLHNLPEVAMEMPIPESGNHYEASVASLEGGPWLEEMKYAHFGGMPIQIGYCNGWNDRLNGLEYHKGSELNYMLTDAVLFLSDLRNKTEEGVSVEHITPFFIPQGTFIELYQTTLHLAPCRVTAEPFRTIVILPLGTNTPLPNSFSKEGESKWLLEVNKWVLAHPDNERMLSRGARPGISGPNLQVDPVNISPEKGRIQ</sequence>
<proteinExistence type="predicted"/>
<dbReference type="RefSeq" id="WP_106588222.1">
    <property type="nucleotide sequence ID" value="NZ_PYAV01000005.1"/>
</dbReference>
<dbReference type="AlphaFoldDB" id="A0A2P8HKY7"/>
<evidence type="ECO:0000256" key="1">
    <source>
        <dbReference type="SAM" id="MobiDB-lite"/>
    </source>
</evidence>